<dbReference type="Proteomes" id="UP000235145">
    <property type="component" value="Unassembled WGS sequence"/>
</dbReference>
<feature type="region of interest" description="Disordered" evidence="1">
    <location>
        <begin position="22"/>
        <end position="48"/>
    </location>
</feature>
<evidence type="ECO:0000313" key="5">
    <source>
        <dbReference type="Proteomes" id="UP000235145"/>
    </source>
</evidence>
<dbReference type="GO" id="GO:0046983">
    <property type="term" value="F:protein dimerization activity"/>
    <property type="evidence" value="ECO:0007669"/>
    <property type="project" value="InterPro"/>
</dbReference>
<protein>
    <recommendedName>
        <fullName evidence="6">Zinc finger BED domain-containing protein RICESLEEPER 2-like</fullName>
    </recommendedName>
</protein>
<dbReference type="Pfam" id="PF05699">
    <property type="entry name" value="Dimer_Tnp_hAT"/>
    <property type="match status" value="1"/>
</dbReference>
<evidence type="ECO:0008006" key="6">
    <source>
        <dbReference type="Google" id="ProtNLM"/>
    </source>
</evidence>
<accession>A0A9R1WTD8</accession>
<dbReference type="AlphaFoldDB" id="A0A9R1WTD8"/>
<dbReference type="PANTHER" id="PTHR23272:SF185">
    <property type="entry name" value="ZINC FINGER BED DOMAIN-CONTAINING PROTEIN RICESLEEPER 2-LIKE"/>
    <property type="match status" value="1"/>
</dbReference>
<feature type="domain" description="hAT-like transposase RNase-H fold" evidence="3">
    <location>
        <begin position="271"/>
        <end position="369"/>
    </location>
</feature>
<dbReference type="Pfam" id="PF14372">
    <property type="entry name" value="hAT-like_RNase-H"/>
    <property type="match status" value="1"/>
</dbReference>
<evidence type="ECO:0000256" key="1">
    <source>
        <dbReference type="SAM" id="MobiDB-lite"/>
    </source>
</evidence>
<dbReference type="SUPFAM" id="SSF53098">
    <property type="entry name" value="Ribonuclease H-like"/>
    <property type="match status" value="1"/>
</dbReference>
<sequence length="514" mass="58813">MDGDVSLDLMEGVENKEKSAAINVDADEQPTPHNHIPSENGSDKHQNAEIHGGEEEITTSTLKRHLLICKPHKGYEEKQNLLNFPHIRSDGELGHEKLPSLIRLDAKYDSNKMREAIVTCVLTIDCWKSSHQKIEYMVITGHFIDHNLRLKKRVLNNDAYNDRALRRLKEIFSRVRKLTCGGRLFHVRCCAHILNILVKDGLAMIDYVIGEVREGIKYINNSETRLQTFSNIAHQLQIQDRKFAEYEPHFHHLPNDEEWAHVESVCMNVISGSDCPTSNLYLIEVFRVKETLDKGALSKNDFIKTMVTKMKEKFDKYWGECHLVMAIASVLDPRLKMKLVEFSFPTIYSNDEKNIEEVKKALYEMYEEYLEKHDALVREATTPANGCGRNEVSKTTSLGSGLEAFGEFIKNTDLERPEKSELDMYLEEGVYRNQGQNGMDSFKALKWWNVHKLKYRVLSKMAMDVLAIPISTVASEATFSDGGRKEETPIEVLLPTGTNFAGLNLLLGRLTFEF</sequence>
<dbReference type="InterPro" id="IPR025525">
    <property type="entry name" value="hAT-like_transposase_RNase-H"/>
</dbReference>
<organism evidence="4 5">
    <name type="scientific">Lactuca sativa</name>
    <name type="common">Garden lettuce</name>
    <dbReference type="NCBI Taxonomy" id="4236"/>
    <lineage>
        <taxon>Eukaryota</taxon>
        <taxon>Viridiplantae</taxon>
        <taxon>Streptophyta</taxon>
        <taxon>Embryophyta</taxon>
        <taxon>Tracheophyta</taxon>
        <taxon>Spermatophyta</taxon>
        <taxon>Magnoliopsida</taxon>
        <taxon>eudicotyledons</taxon>
        <taxon>Gunneridae</taxon>
        <taxon>Pentapetalae</taxon>
        <taxon>asterids</taxon>
        <taxon>campanulids</taxon>
        <taxon>Asterales</taxon>
        <taxon>Asteraceae</taxon>
        <taxon>Cichorioideae</taxon>
        <taxon>Cichorieae</taxon>
        <taxon>Lactucinae</taxon>
        <taxon>Lactuca</taxon>
    </lineage>
</organism>
<dbReference type="PANTHER" id="PTHR23272">
    <property type="entry name" value="BED FINGER-RELATED"/>
    <property type="match status" value="1"/>
</dbReference>
<reference evidence="4 5" key="1">
    <citation type="journal article" date="2017" name="Nat. Commun.">
        <title>Genome assembly with in vitro proximity ligation data and whole-genome triplication in lettuce.</title>
        <authorList>
            <person name="Reyes-Chin-Wo S."/>
            <person name="Wang Z."/>
            <person name="Yang X."/>
            <person name="Kozik A."/>
            <person name="Arikit S."/>
            <person name="Song C."/>
            <person name="Xia L."/>
            <person name="Froenicke L."/>
            <person name="Lavelle D.O."/>
            <person name="Truco M.J."/>
            <person name="Xia R."/>
            <person name="Zhu S."/>
            <person name="Xu C."/>
            <person name="Xu H."/>
            <person name="Xu X."/>
            <person name="Cox K."/>
            <person name="Korf I."/>
            <person name="Meyers B.C."/>
            <person name="Michelmore R.W."/>
        </authorList>
    </citation>
    <scope>NUCLEOTIDE SEQUENCE [LARGE SCALE GENOMIC DNA]</scope>
    <source>
        <strain evidence="5">cv. Salinas</strain>
        <tissue evidence="4">Seedlings</tissue>
    </source>
</reference>
<dbReference type="EMBL" id="NBSK02000001">
    <property type="protein sequence ID" value="KAJ0228431.1"/>
    <property type="molecule type" value="Genomic_DNA"/>
</dbReference>
<evidence type="ECO:0000259" key="3">
    <source>
        <dbReference type="Pfam" id="PF14372"/>
    </source>
</evidence>
<gene>
    <name evidence="4" type="ORF">LSAT_V11C100023900</name>
</gene>
<proteinExistence type="predicted"/>
<dbReference type="InterPro" id="IPR008906">
    <property type="entry name" value="HATC_C_dom"/>
</dbReference>
<dbReference type="GO" id="GO:0003677">
    <property type="term" value="F:DNA binding"/>
    <property type="evidence" value="ECO:0007669"/>
    <property type="project" value="InterPro"/>
</dbReference>
<evidence type="ECO:0000313" key="4">
    <source>
        <dbReference type="EMBL" id="KAJ0228431.1"/>
    </source>
</evidence>
<dbReference type="InterPro" id="IPR012337">
    <property type="entry name" value="RNaseH-like_sf"/>
</dbReference>
<comment type="caution">
    <text evidence="4">The sequence shown here is derived from an EMBL/GenBank/DDBJ whole genome shotgun (WGS) entry which is preliminary data.</text>
</comment>
<keyword evidence="5" id="KW-1185">Reference proteome</keyword>
<evidence type="ECO:0000259" key="2">
    <source>
        <dbReference type="Pfam" id="PF05699"/>
    </source>
</evidence>
<name>A0A9R1WTD8_LACSA</name>
<feature type="domain" description="HAT C-terminal dimerisation" evidence="2">
    <location>
        <begin position="421"/>
        <end position="484"/>
    </location>
</feature>